<feature type="domain" description="HTH cro/C1-type" evidence="1">
    <location>
        <begin position="18"/>
        <end position="72"/>
    </location>
</feature>
<dbReference type="AlphaFoldDB" id="A0A847SMW6"/>
<evidence type="ECO:0000259" key="1">
    <source>
        <dbReference type="PROSITE" id="PS50943"/>
    </source>
</evidence>
<dbReference type="Gene3D" id="1.10.260.40">
    <property type="entry name" value="lambda repressor-like DNA-binding domains"/>
    <property type="match status" value="1"/>
</dbReference>
<dbReference type="RefSeq" id="WP_168738419.1">
    <property type="nucleotide sequence ID" value="NZ_JABAHZ010000002.1"/>
</dbReference>
<comment type="caution">
    <text evidence="2">The sequence shown here is derived from an EMBL/GenBank/DDBJ whole genome shotgun (WGS) entry which is preliminary data.</text>
</comment>
<dbReference type="InterPro" id="IPR010982">
    <property type="entry name" value="Lambda_DNA-bd_dom_sf"/>
</dbReference>
<evidence type="ECO:0000313" key="3">
    <source>
        <dbReference type="Proteomes" id="UP000552864"/>
    </source>
</evidence>
<dbReference type="Proteomes" id="UP000552864">
    <property type="component" value="Unassembled WGS sequence"/>
</dbReference>
<dbReference type="PROSITE" id="PS50943">
    <property type="entry name" value="HTH_CROC1"/>
    <property type="match status" value="1"/>
</dbReference>
<dbReference type="SUPFAM" id="SSF47413">
    <property type="entry name" value="lambda repressor-like DNA-binding domains"/>
    <property type="match status" value="1"/>
</dbReference>
<sequence length="75" mass="8475">MLAVNRNKEDLKKLGIKIRELKTGRNITDKALSRLARIGTSQVWRILEGQVNPTYSTLKAIAEVLEVHPGVFFDL</sequence>
<dbReference type="EMBL" id="JABAHZ010000002">
    <property type="protein sequence ID" value="NLR79078.1"/>
    <property type="molecule type" value="Genomic_DNA"/>
</dbReference>
<gene>
    <name evidence="2" type="ORF">HGH91_10595</name>
</gene>
<keyword evidence="3" id="KW-1185">Reference proteome</keyword>
<proteinExistence type="predicted"/>
<dbReference type="InterPro" id="IPR001387">
    <property type="entry name" value="Cro/C1-type_HTH"/>
</dbReference>
<name>A0A847SMW6_9BACT</name>
<evidence type="ECO:0000313" key="2">
    <source>
        <dbReference type="EMBL" id="NLR79078.1"/>
    </source>
</evidence>
<dbReference type="GO" id="GO:0003677">
    <property type="term" value="F:DNA binding"/>
    <property type="evidence" value="ECO:0007669"/>
    <property type="project" value="InterPro"/>
</dbReference>
<organism evidence="2 3">
    <name type="scientific">Chitinophaga eiseniae</name>
    <dbReference type="NCBI Taxonomy" id="634771"/>
    <lineage>
        <taxon>Bacteria</taxon>
        <taxon>Pseudomonadati</taxon>
        <taxon>Bacteroidota</taxon>
        <taxon>Chitinophagia</taxon>
        <taxon>Chitinophagales</taxon>
        <taxon>Chitinophagaceae</taxon>
        <taxon>Chitinophaga</taxon>
    </lineage>
</organism>
<accession>A0A847SMW6</accession>
<dbReference type="SMART" id="SM00530">
    <property type="entry name" value="HTH_XRE"/>
    <property type="match status" value="1"/>
</dbReference>
<protein>
    <submittedName>
        <fullName evidence="2">Helix-turn-helix transcriptional regulator</fullName>
    </submittedName>
</protein>
<reference evidence="2 3" key="1">
    <citation type="submission" date="2020-04" db="EMBL/GenBank/DDBJ databases">
        <authorList>
            <person name="Yin C."/>
        </authorList>
    </citation>
    <scope>NUCLEOTIDE SEQUENCE [LARGE SCALE GENOMIC DNA]</scope>
    <source>
        <strain evidence="2 3">Ak56</strain>
    </source>
</reference>
<dbReference type="Pfam" id="PF13560">
    <property type="entry name" value="HTH_31"/>
    <property type="match status" value="1"/>
</dbReference>
<dbReference type="CDD" id="cd00093">
    <property type="entry name" value="HTH_XRE"/>
    <property type="match status" value="1"/>
</dbReference>